<dbReference type="PANTHER" id="PTHR45138">
    <property type="entry name" value="REGULATORY COMPONENTS OF SENSORY TRANSDUCTION SYSTEM"/>
    <property type="match status" value="1"/>
</dbReference>
<dbReference type="Pfam" id="PF00990">
    <property type="entry name" value="GGDEF"/>
    <property type="match status" value="1"/>
</dbReference>
<evidence type="ECO:0000259" key="2">
    <source>
        <dbReference type="PROSITE" id="PS50887"/>
    </source>
</evidence>
<keyword evidence="1" id="KW-1133">Transmembrane helix</keyword>
<keyword evidence="1" id="KW-0472">Membrane</keyword>
<feature type="transmembrane region" description="Helical" evidence="1">
    <location>
        <begin position="110"/>
        <end position="128"/>
    </location>
</feature>
<dbReference type="Proteomes" id="UP001597189">
    <property type="component" value="Unassembled WGS sequence"/>
</dbReference>
<comment type="caution">
    <text evidence="3">The sequence shown here is derived from an EMBL/GenBank/DDBJ whole genome shotgun (WGS) entry which is preliminary data.</text>
</comment>
<gene>
    <name evidence="3" type="ORF">ACFQ44_05045</name>
</gene>
<evidence type="ECO:0000256" key="1">
    <source>
        <dbReference type="SAM" id="Phobius"/>
    </source>
</evidence>
<evidence type="ECO:0000313" key="3">
    <source>
        <dbReference type="EMBL" id="MFD1455056.1"/>
    </source>
</evidence>
<sequence length="374" mass="42562">MALITIGLIAIMLVMTYLVSQRTIRRSRAYTVGVHLIEAAIVIGGVVLLRQTFWALNGGSVADWGYVIAQLIILLFSLYAMQTLAVTVVNLLMPLVFYGQSLYLGASPRLWWLFTLMLLLLGGVVGYISRHQALALESEWRYLLLQFLYGLAWCVIIWSVLPYHWFYAINVLVIFILYMWIIRVFVTRVNLMIAHFARLSQAANYDELTGVRNRANFDTTTVGVFGVYQQHPAKPITMAMFDIDHFKHFNDDYGHLTGDAVLKHVAQHFNQELARQTNTGELFRYGGEEFVIIFEDESPSTAQSVVTAIRNTLEEHPVHVNGQKLSVTVSVGISALQPADLDFDSWFKRVDHYLYLSKEGGRDRITVEGQTRKF</sequence>
<accession>A0ABW4D387</accession>
<dbReference type="PROSITE" id="PS50887">
    <property type="entry name" value="GGDEF"/>
    <property type="match status" value="1"/>
</dbReference>
<feature type="domain" description="GGDEF" evidence="2">
    <location>
        <begin position="234"/>
        <end position="370"/>
    </location>
</feature>
<name>A0ABW4D387_9LACO</name>
<dbReference type="SUPFAM" id="SSF55073">
    <property type="entry name" value="Nucleotide cyclase"/>
    <property type="match status" value="1"/>
</dbReference>
<dbReference type="SMART" id="SM00267">
    <property type="entry name" value="GGDEF"/>
    <property type="match status" value="1"/>
</dbReference>
<feature type="transmembrane region" description="Helical" evidence="1">
    <location>
        <begin position="140"/>
        <end position="161"/>
    </location>
</feature>
<keyword evidence="1" id="KW-0812">Transmembrane</keyword>
<dbReference type="RefSeq" id="WP_236000718.1">
    <property type="nucleotide sequence ID" value="NZ_BOLN01000003.1"/>
</dbReference>
<feature type="transmembrane region" description="Helical" evidence="1">
    <location>
        <begin position="167"/>
        <end position="186"/>
    </location>
</feature>
<dbReference type="InterPro" id="IPR029787">
    <property type="entry name" value="Nucleotide_cyclase"/>
</dbReference>
<dbReference type="InterPro" id="IPR000160">
    <property type="entry name" value="GGDEF_dom"/>
</dbReference>
<dbReference type="EMBL" id="JBHTOD010000003">
    <property type="protein sequence ID" value="MFD1455056.1"/>
    <property type="molecule type" value="Genomic_DNA"/>
</dbReference>
<keyword evidence="4" id="KW-1185">Reference proteome</keyword>
<organism evidence="3 4">
    <name type="scientific">Levilactobacillus lanxiensis</name>
    <dbReference type="NCBI Taxonomy" id="2799568"/>
    <lineage>
        <taxon>Bacteria</taxon>
        <taxon>Bacillati</taxon>
        <taxon>Bacillota</taxon>
        <taxon>Bacilli</taxon>
        <taxon>Lactobacillales</taxon>
        <taxon>Lactobacillaceae</taxon>
        <taxon>Levilactobacillus</taxon>
    </lineage>
</organism>
<dbReference type="NCBIfam" id="TIGR00254">
    <property type="entry name" value="GGDEF"/>
    <property type="match status" value="1"/>
</dbReference>
<protein>
    <submittedName>
        <fullName evidence="3">GGDEF domain-containing protein</fullName>
    </submittedName>
</protein>
<reference evidence="4" key="1">
    <citation type="journal article" date="2019" name="Int. J. Syst. Evol. Microbiol.">
        <title>The Global Catalogue of Microorganisms (GCM) 10K type strain sequencing project: providing services to taxonomists for standard genome sequencing and annotation.</title>
        <authorList>
            <consortium name="The Broad Institute Genomics Platform"/>
            <consortium name="The Broad Institute Genome Sequencing Center for Infectious Disease"/>
            <person name="Wu L."/>
            <person name="Ma J."/>
        </authorList>
    </citation>
    <scope>NUCLEOTIDE SEQUENCE [LARGE SCALE GENOMIC DNA]</scope>
    <source>
        <strain evidence="4">CCM 8979</strain>
    </source>
</reference>
<proteinExistence type="predicted"/>
<dbReference type="InterPro" id="IPR050469">
    <property type="entry name" value="Diguanylate_Cyclase"/>
</dbReference>
<dbReference type="PANTHER" id="PTHR45138:SF9">
    <property type="entry name" value="DIGUANYLATE CYCLASE DGCM-RELATED"/>
    <property type="match status" value="1"/>
</dbReference>
<dbReference type="InterPro" id="IPR043128">
    <property type="entry name" value="Rev_trsase/Diguanyl_cyclase"/>
</dbReference>
<dbReference type="CDD" id="cd01949">
    <property type="entry name" value="GGDEF"/>
    <property type="match status" value="1"/>
</dbReference>
<evidence type="ECO:0000313" key="4">
    <source>
        <dbReference type="Proteomes" id="UP001597189"/>
    </source>
</evidence>
<feature type="transmembrane region" description="Helical" evidence="1">
    <location>
        <begin position="30"/>
        <end position="50"/>
    </location>
</feature>
<dbReference type="Gene3D" id="3.30.70.270">
    <property type="match status" value="1"/>
</dbReference>